<dbReference type="Gene3D" id="1.10.10.10">
    <property type="entry name" value="Winged helix-like DNA-binding domain superfamily/Winged helix DNA-binding domain"/>
    <property type="match status" value="1"/>
</dbReference>
<keyword evidence="2" id="KW-1185">Reference proteome</keyword>
<proteinExistence type="predicted"/>
<gene>
    <name evidence="1" type="ORF">JOL79_07735</name>
</gene>
<accession>A0A941AH48</accession>
<organism evidence="1 2">
    <name type="scientific">Microbispora oryzae</name>
    <dbReference type="NCBI Taxonomy" id="2806554"/>
    <lineage>
        <taxon>Bacteria</taxon>
        <taxon>Bacillati</taxon>
        <taxon>Actinomycetota</taxon>
        <taxon>Actinomycetes</taxon>
        <taxon>Streptosporangiales</taxon>
        <taxon>Streptosporangiaceae</taxon>
        <taxon>Microbispora</taxon>
    </lineage>
</organism>
<dbReference type="Pfam" id="PF12840">
    <property type="entry name" value="HTH_20"/>
    <property type="match status" value="1"/>
</dbReference>
<comment type="caution">
    <text evidence="1">The sequence shown here is derived from an EMBL/GenBank/DDBJ whole genome shotgun (WGS) entry which is preliminary data.</text>
</comment>
<evidence type="ECO:0000313" key="2">
    <source>
        <dbReference type="Proteomes" id="UP000674234"/>
    </source>
</evidence>
<evidence type="ECO:0000313" key="1">
    <source>
        <dbReference type="EMBL" id="MBP2703691.1"/>
    </source>
</evidence>
<protein>
    <submittedName>
        <fullName evidence="1">Helix-turn-helix domain-containing protein</fullName>
    </submittedName>
</protein>
<dbReference type="InterPro" id="IPR036388">
    <property type="entry name" value="WH-like_DNA-bd_sf"/>
</dbReference>
<dbReference type="Proteomes" id="UP000674234">
    <property type="component" value="Unassembled WGS sequence"/>
</dbReference>
<reference evidence="1" key="1">
    <citation type="submission" date="2021-02" db="EMBL/GenBank/DDBJ databases">
        <title>Draft genome sequence of Microbispora sp. RL4-1S isolated from rice leaves in Thailand.</title>
        <authorList>
            <person name="Muangham S."/>
            <person name="Duangmal K."/>
        </authorList>
    </citation>
    <scope>NUCLEOTIDE SEQUENCE</scope>
    <source>
        <strain evidence="1">RL4-1S</strain>
    </source>
</reference>
<dbReference type="InterPro" id="IPR036390">
    <property type="entry name" value="WH_DNA-bd_sf"/>
</dbReference>
<dbReference type="InterPro" id="IPR011991">
    <property type="entry name" value="ArsR-like_HTH"/>
</dbReference>
<dbReference type="EMBL" id="JAFCNB010000003">
    <property type="protein sequence ID" value="MBP2703691.1"/>
    <property type="molecule type" value="Genomic_DNA"/>
</dbReference>
<sequence>MSALADPVRRRLYRFVAGRGRDVGRNEAAEAAGIQRTLAAFHLDKLVEAGLLEAGFRRLGDRTGPGSGRPAKVYRRAAGELSVSLPPRDYGTLAFVLAEVVDLLGDDEQVEAAARRVGRRSAAEDPGAGLKEALEARGYEPYDEGSRIRLRNCPFHTLAESHPRLVCSVNLAMCEGLLEARGERDVAAALDPRPGECCVAFTRTGPSKNNED</sequence>
<name>A0A941AH48_9ACTN</name>
<dbReference type="SUPFAM" id="SSF46785">
    <property type="entry name" value="Winged helix' DNA-binding domain"/>
    <property type="match status" value="1"/>
</dbReference>
<dbReference type="CDD" id="cd00090">
    <property type="entry name" value="HTH_ARSR"/>
    <property type="match status" value="1"/>
</dbReference>
<dbReference type="AlphaFoldDB" id="A0A941AH48"/>